<evidence type="ECO:0000259" key="1">
    <source>
        <dbReference type="Pfam" id="PF00148"/>
    </source>
</evidence>
<dbReference type="GO" id="GO:0016491">
    <property type="term" value="F:oxidoreductase activity"/>
    <property type="evidence" value="ECO:0007669"/>
    <property type="project" value="InterPro"/>
</dbReference>
<organism evidence="2 3">
    <name type="scientific">Thermodesulfobium acidiphilum</name>
    <dbReference type="NCBI Taxonomy" id="1794699"/>
    <lineage>
        <taxon>Bacteria</taxon>
        <taxon>Pseudomonadati</taxon>
        <taxon>Thermodesulfobiota</taxon>
        <taxon>Thermodesulfobiia</taxon>
        <taxon>Thermodesulfobiales</taxon>
        <taxon>Thermodesulfobiaceae</taxon>
        <taxon>Thermodesulfobium</taxon>
    </lineage>
</organism>
<dbReference type="OrthoDB" id="3199475at2"/>
<dbReference type="Gene3D" id="3.40.50.1980">
    <property type="entry name" value="Nitrogenase molybdenum iron protein domain"/>
    <property type="match status" value="2"/>
</dbReference>
<accession>A0A2R4W0Z5</accession>
<dbReference type="EMBL" id="CP020921">
    <property type="protein sequence ID" value="AWB10384.1"/>
    <property type="molecule type" value="Genomic_DNA"/>
</dbReference>
<dbReference type="PANTHER" id="PTHR42956">
    <property type="entry name" value="NITROGENASE IRON-MOLYBDENUM COFACTOR BIOSYNTHESIS PROTEIN NIFE"/>
    <property type="match status" value="1"/>
</dbReference>
<dbReference type="SUPFAM" id="SSF53807">
    <property type="entry name" value="Helical backbone' metal receptor"/>
    <property type="match status" value="1"/>
</dbReference>
<evidence type="ECO:0000313" key="2">
    <source>
        <dbReference type="EMBL" id="AWB10384.1"/>
    </source>
</evidence>
<sequence>MNFLHNLLPLPSGYFGASSALYELGGIIVVYGPAGGAWHINIEDEPRWYRGKTTIVGAGLLEMDVILGKDPEFVERIVNVAQDLNRNFVALCGTPVSAIIGVDLRGLTQAIQKRLNTPVLCIKTSGTESYLEGAEKANLAVAQVFLKSLPKVPNSVNILGAIHLDVGHLKHLKPLISLLESSGHKVISTWGFSPLDDIKKSSSASLNLVVGLSGLSLAQYMYEAFKIPYIVGIPIGEKLQEYYLKLIKGKDFSLTFNLKSSKKALIIGEPIMALSLKFFLEAELNIKSRIISVLPLKNLLSTLKELQNSFIRFSGEDEFSSSESRISDLMNQSDIDYIIADPLYERLLYQKKRFIPLPHVAMSARFYWDVDYDYVGIAGAKYFRSYIV</sequence>
<dbReference type="AlphaFoldDB" id="A0A2R4W0Z5"/>
<dbReference type="PANTHER" id="PTHR42956:SF1">
    <property type="entry name" value="NITROGENASE IRON-MOLYBDENUM COFACTOR BIOSYNTHESIS PROTEIN NIFE"/>
    <property type="match status" value="1"/>
</dbReference>
<keyword evidence="3" id="KW-1185">Reference proteome</keyword>
<gene>
    <name evidence="2" type="ORF">TDSAC_1031</name>
</gene>
<evidence type="ECO:0000313" key="3">
    <source>
        <dbReference type="Proteomes" id="UP000244792"/>
    </source>
</evidence>
<dbReference type="InterPro" id="IPR049939">
    <property type="entry name" value="NifE-like"/>
</dbReference>
<protein>
    <submittedName>
        <fullName evidence="2">Nitrogenase component 1 type Oxidoreductase</fullName>
    </submittedName>
</protein>
<name>A0A2R4W0Z5_THEAF</name>
<reference evidence="2 3" key="1">
    <citation type="submission" date="2017-04" db="EMBL/GenBank/DDBJ databases">
        <title>Genomic insights into metabolism of Thermodesulfobium acidiphilum.</title>
        <authorList>
            <person name="Toshchakov S.V."/>
            <person name="Frolov E.N."/>
            <person name="Kublanov I.V."/>
            <person name="Samarov N.I."/>
            <person name="Novikov A."/>
            <person name="Lebedinsky A.V."/>
            <person name="Bonch-Osmolovskaya E.A."/>
            <person name="Chernyh N.A."/>
        </authorList>
    </citation>
    <scope>NUCLEOTIDE SEQUENCE [LARGE SCALE GENOMIC DNA]</scope>
    <source>
        <strain evidence="2 3">3127-1</strain>
    </source>
</reference>
<proteinExistence type="predicted"/>
<dbReference type="Proteomes" id="UP000244792">
    <property type="component" value="Chromosome"/>
</dbReference>
<dbReference type="RefSeq" id="WP_108309188.1">
    <property type="nucleotide sequence ID" value="NZ_CP020921.1"/>
</dbReference>
<feature type="domain" description="Nitrogenase/oxidoreductase component 1" evidence="1">
    <location>
        <begin position="14"/>
        <end position="236"/>
    </location>
</feature>
<dbReference type="InterPro" id="IPR000510">
    <property type="entry name" value="Nase/OxRdtase_comp1"/>
</dbReference>
<dbReference type="Pfam" id="PF00148">
    <property type="entry name" value="Oxidored_nitro"/>
    <property type="match status" value="1"/>
</dbReference>
<dbReference type="KEGG" id="taci:TDSAC_1031"/>